<proteinExistence type="predicted"/>
<evidence type="ECO:0000313" key="4">
    <source>
        <dbReference type="WBParaSite" id="SBAD_0000969101-mRNA-1"/>
    </source>
</evidence>
<accession>A0A183J0F9</accession>
<gene>
    <name evidence="2" type="ORF">SBAD_LOCUS9357</name>
</gene>
<evidence type="ECO:0000256" key="1">
    <source>
        <dbReference type="SAM" id="MobiDB-lite"/>
    </source>
</evidence>
<dbReference type="AlphaFoldDB" id="A0A183J0F9"/>
<keyword evidence="3" id="KW-1185">Reference proteome</keyword>
<feature type="compositionally biased region" description="Low complexity" evidence="1">
    <location>
        <begin position="74"/>
        <end position="85"/>
    </location>
</feature>
<reference evidence="4" key="1">
    <citation type="submission" date="2016-06" db="UniProtKB">
        <authorList>
            <consortium name="WormBaseParasite"/>
        </authorList>
    </citation>
    <scope>IDENTIFICATION</scope>
</reference>
<evidence type="ECO:0000313" key="3">
    <source>
        <dbReference type="Proteomes" id="UP000270296"/>
    </source>
</evidence>
<evidence type="ECO:0000313" key="2">
    <source>
        <dbReference type="EMBL" id="VDP22696.1"/>
    </source>
</evidence>
<name>A0A183J0F9_9BILA</name>
<dbReference type="EMBL" id="UZAM01012616">
    <property type="protein sequence ID" value="VDP22696.1"/>
    <property type="molecule type" value="Genomic_DNA"/>
</dbReference>
<organism evidence="4">
    <name type="scientific">Soboliphyme baturini</name>
    <dbReference type="NCBI Taxonomy" id="241478"/>
    <lineage>
        <taxon>Eukaryota</taxon>
        <taxon>Metazoa</taxon>
        <taxon>Ecdysozoa</taxon>
        <taxon>Nematoda</taxon>
        <taxon>Enoplea</taxon>
        <taxon>Dorylaimia</taxon>
        <taxon>Dioctophymatida</taxon>
        <taxon>Dioctophymatoidea</taxon>
        <taxon>Soboliphymatidae</taxon>
        <taxon>Soboliphyme</taxon>
    </lineage>
</organism>
<feature type="region of interest" description="Disordered" evidence="1">
    <location>
        <begin position="40"/>
        <end position="85"/>
    </location>
</feature>
<protein>
    <submittedName>
        <fullName evidence="4">Tetratricopeptide repeat (TPR)-like superfamily protein</fullName>
    </submittedName>
</protein>
<dbReference type="WBParaSite" id="SBAD_0000969101-mRNA-1">
    <property type="protein sequence ID" value="SBAD_0000969101-mRNA-1"/>
    <property type="gene ID" value="SBAD_0000969101"/>
</dbReference>
<dbReference type="Proteomes" id="UP000270296">
    <property type="component" value="Unassembled WGS sequence"/>
</dbReference>
<reference evidence="2 3" key="2">
    <citation type="submission" date="2018-11" db="EMBL/GenBank/DDBJ databases">
        <authorList>
            <consortium name="Pathogen Informatics"/>
        </authorList>
    </citation>
    <scope>NUCLEOTIDE SEQUENCE [LARGE SCALE GENOMIC DNA]</scope>
</reference>
<sequence>MANRSVGVALAISTKFTDDDFGNALSFAQRVLECPASPLASTSDVTRQLQRSKANKAKTAADQSKAKRTKCRDFSSSSSSSREQFDSFSASKYYSDIPNLAYMDNATSLFIIRQMLKRYGEQSREEESR</sequence>
<feature type="compositionally biased region" description="Polar residues" evidence="1">
    <location>
        <begin position="40"/>
        <end position="52"/>
    </location>
</feature>